<organism evidence="1">
    <name type="scientific">viral metagenome</name>
    <dbReference type="NCBI Taxonomy" id="1070528"/>
    <lineage>
        <taxon>unclassified sequences</taxon>
        <taxon>metagenomes</taxon>
        <taxon>organismal metagenomes</taxon>
    </lineage>
</organism>
<accession>A0A6C0M398</accession>
<dbReference type="AlphaFoldDB" id="A0A6C0M398"/>
<protein>
    <submittedName>
        <fullName evidence="1">Uncharacterized protein</fullName>
    </submittedName>
</protein>
<proteinExistence type="predicted"/>
<dbReference type="EMBL" id="MN740617">
    <property type="protein sequence ID" value="QHU35952.1"/>
    <property type="molecule type" value="Genomic_DNA"/>
</dbReference>
<evidence type="ECO:0000313" key="1">
    <source>
        <dbReference type="EMBL" id="QHU35952.1"/>
    </source>
</evidence>
<reference evidence="1" key="1">
    <citation type="journal article" date="2020" name="Nature">
        <title>Giant virus diversity and host interactions through global metagenomics.</title>
        <authorList>
            <person name="Schulz F."/>
            <person name="Roux S."/>
            <person name="Paez-Espino D."/>
            <person name="Jungbluth S."/>
            <person name="Walsh D.A."/>
            <person name="Denef V.J."/>
            <person name="McMahon K.D."/>
            <person name="Konstantinidis K.T."/>
            <person name="Eloe-Fadrosh E.A."/>
            <person name="Kyrpides N.C."/>
            <person name="Woyke T."/>
        </authorList>
    </citation>
    <scope>NUCLEOTIDE SEQUENCE</scope>
    <source>
        <strain evidence="1">GVMAG-S-1035085-51</strain>
    </source>
</reference>
<sequence length="212" mass="25370">MLKLFNDFRIKYHDTLPIKLHSMLNYSILSEIRIMNFSDGLFFNSNNIYLNKNDCIKDYIIKYYKFCKNESIHIEVIKQNIDINRSLFYIPVSLYYFDNLDLILDSIVNYPDFGIDLPPGHQCVIISYKGIKYFYDPEGCDIKYINKLKELFPNIIPISDYIQDILDDNFCMLHTINFMKKVYDNPKKILHMNEETKDVVYKRLFCLCKNLI</sequence>
<name>A0A6C0M398_9ZZZZ</name>